<sequence>MKRKTNSGIVPKRMKLNPEKGEVNWAPNHIEGEDELSQTTHQRIMIEESKKSISFQNKIKTKSLMALTFSFRRNSINNNSTIQYLKEQYPLFFQEEEQYDELQRLTAVDIKKNLLKKLNHIVTNY</sequence>
<reference evidence="2 3" key="1">
    <citation type="journal article" date="2019" name="Sci. Rep.">
        <title>Orb-weaving spider Araneus ventricosus genome elucidates the spidroin gene catalogue.</title>
        <authorList>
            <person name="Kono N."/>
            <person name="Nakamura H."/>
            <person name="Ohtoshi R."/>
            <person name="Moran D.A.P."/>
            <person name="Shinohara A."/>
            <person name="Yoshida Y."/>
            <person name="Fujiwara M."/>
            <person name="Mori M."/>
            <person name="Tomita M."/>
            <person name="Arakawa K."/>
        </authorList>
    </citation>
    <scope>NUCLEOTIDE SEQUENCE [LARGE SCALE GENOMIC DNA]</scope>
</reference>
<gene>
    <name evidence="2" type="ORF">AVEN_5404_1</name>
</gene>
<name>A0A4Y2QTC3_ARAVE</name>
<evidence type="ECO:0000313" key="3">
    <source>
        <dbReference type="Proteomes" id="UP000499080"/>
    </source>
</evidence>
<dbReference type="PANTHER" id="PTHR31025:SF25">
    <property type="entry name" value="ZINC FINGER (C2H2)-60"/>
    <property type="match status" value="1"/>
</dbReference>
<evidence type="ECO:0000313" key="2">
    <source>
        <dbReference type="EMBL" id="GBN66642.1"/>
    </source>
</evidence>
<organism evidence="2 3">
    <name type="scientific">Araneus ventricosus</name>
    <name type="common">Orbweaver spider</name>
    <name type="synonym">Epeira ventricosa</name>
    <dbReference type="NCBI Taxonomy" id="182803"/>
    <lineage>
        <taxon>Eukaryota</taxon>
        <taxon>Metazoa</taxon>
        <taxon>Ecdysozoa</taxon>
        <taxon>Arthropoda</taxon>
        <taxon>Chelicerata</taxon>
        <taxon>Arachnida</taxon>
        <taxon>Araneae</taxon>
        <taxon>Araneomorphae</taxon>
        <taxon>Entelegynae</taxon>
        <taxon>Araneoidea</taxon>
        <taxon>Araneidae</taxon>
        <taxon>Araneus</taxon>
    </lineage>
</organism>
<protein>
    <submittedName>
        <fullName evidence="2">Uncharacterized protein</fullName>
    </submittedName>
</protein>
<accession>A0A4Y2QTC3</accession>
<dbReference type="EMBL" id="BGPR01140506">
    <property type="protein sequence ID" value="GBN66642.1"/>
    <property type="molecule type" value="Genomic_DNA"/>
</dbReference>
<dbReference type="PANTHER" id="PTHR31025">
    <property type="entry name" value="SI:CH211-196P9.1-RELATED"/>
    <property type="match status" value="1"/>
</dbReference>
<evidence type="ECO:0000256" key="1">
    <source>
        <dbReference type="SAM" id="MobiDB-lite"/>
    </source>
</evidence>
<dbReference type="AlphaFoldDB" id="A0A4Y2QTC3"/>
<comment type="caution">
    <text evidence="2">The sequence shown here is derived from an EMBL/GenBank/DDBJ whole genome shotgun (WGS) entry which is preliminary data.</text>
</comment>
<proteinExistence type="predicted"/>
<dbReference type="OrthoDB" id="5965259at2759"/>
<feature type="region of interest" description="Disordered" evidence="1">
    <location>
        <begin position="1"/>
        <end position="33"/>
    </location>
</feature>
<dbReference type="Proteomes" id="UP000499080">
    <property type="component" value="Unassembled WGS sequence"/>
</dbReference>
<keyword evidence="3" id="KW-1185">Reference proteome</keyword>